<evidence type="ECO:0000313" key="2">
    <source>
        <dbReference type="EMBL" id="CBY20113.1"/>
    </source>
</evidence>
<organism evidence="2">
    <name type="scientific">Oikopleura dioica</name>
    <name type="common">Tunicate</name>
    <dbReference type="NCBI Taxonomy" id="34765"/>
    <lineage>
        <taxon>Eukaryota</taxon>
        <taxon>Metazoa</taxon>
        <taxon>Chordata</taxon>
        <taxon>Tunicata</taxon>
        <taxon>Appendicularia</taxon>
        <taxon>Copelata</taxon>
        <taxon>Oikopleuridae</taxon>
        <taxon>Oikopleura</taxon>
    </lineage>
</organism>
<dbReference type="Proteomes" id="UP000001307">
    <property type="component" value="Unassembled WGS sequence"/>
</dbReference>
<name>E4WQI1_OIKDI</name>
<keyword evidence="3" id="KW-1185">Reference proteome</keyword>
<feature type="compositionally biased region" description="Low complexity" evidence="1">
    <location>
        <begin position="1008"/>
        <end position="1020"/>
    </location>
</feature>
<feature type="region of interest" description="Disordered" evidence="1">
    <location>
        <begin position="1229"/>
        <end position="1257"/>
    </location>
</feature>
<accession>E4WQI1</accession>
<feature type="region of interest" description="Disordered" evidence="1">
    <location>
        <begin position="997"/>
        <end position="1023"/>
    </location>
</feature>
<dbReference type="InParanoid" id="E4WQI1"/>
<reference evidence="2" key="1">
    <citation type="journal article" date="2010" name="Science">
        <title>Plasticity of animal genome architecture unmasked by rapid evolution of a pelagic tunicate.</title>
        <authorList>
            <person name="Denoeud F."/>
            <person name="Henriet S."/>
            <person name="Mungpakdee S."/>
            <person name="Aury J.M."/>
            <person name="Da Silva C."/>
            <person name="Brinkmann H."/>
            <person name="Mikhaleva J."/>
            <person name="Olsen L.C."/>
            <person name="Jubin C."/>
            <person name="Canestro C."/>
            <person name="Bouquet J.M."/>
            <person name="Danks G."/>
            <person name="Poulain J."/>
            <person name="Campsteijn C."/>
            <person name="Adamski M."/>
            <person name="Cross I."/>
            <person name="Yadetie F."/>
            <person name="Muffato M."/>
            <person name="Louis A."/>
            <person name="Butcher S."/>
            <person name="Tsagkogeorga G."/>
            <person name="Konrad A."/>
            <person name="Singh S."/>
            <person name="Jensen M.F."/>
            <person name="Cong E.H."/>
            <person name="Eikeseth-Otteraa H."/>
            <person name="Noel B."/>
            <person name="Anthouard V."/>
            <person name="Porcel B.M."/>
            <person name="Kachouri-Lafond R."/>
            <person name="Nishino A."/>
            <person name="Ugolini M."/>
            <person name="Chourrout P."/>
            <person name="Nishida H."/>
            <person name="Aasland R."/>
            <person name="Huzurbazar S."/>
            <person name="Westhof E."/>
            <person name="Delsuc F."/>
            <person name="Lehrach H."/>
            <person name="Reinhardt R."/>
            <person name="Weissenbach J."/>
            <person name="Roy S.W."/>
            <person name="Artiguenave F."/>
            <person name="Postlethwait J.H."/>
            <person name="Manak J.R."/>
            <person name="Thompson E.M."/>
            <person name="Jaillon O."/>
            <person name="Du Pasquier L."/>
            <person name="Boudinot P."/>
            <person name="Liberles D.A."/>
            <person name="Volff J.N."/>
            <person name="Philippe H."/>
            <person name="Lenhard B."/>
            <person name="Roest Crollius H."/>
            <person name="Wincker P."/>
            <person name="Chourrout D."/>
        </authorList>
    </citation>
    <scope>NUCLEOTIDE SEQUENCE [LARGE SCALE GENOMIC DNA]</scope>
</reference>
<sequence length="1373" mass="155281">MQVLNNVRVLRLLKQFRSLGPEYQRRAFLETAAASVLIEALPRAINTYTTYGSMAKALERAGTLSRQTERKQLLTEYGELLGFLETAKDGSDPWLEINHFARNALERTWNWLVTLREGSFPGELLPFDFIHKMIALKKTDWPKLNREAKSNSLRQFGKRDEDGLTVLLNGRTVQVAKIFKNLQAEDLQKIVEWKSGLLDALDKRLLRQGKALLRAAKESKLVEAQPIWEELWESWKTYKAPEGQTLIRVPPWLTEDKFIARVAKGLAKILEIVGKVPIDILEPAWARVLGAAGVNTVPLPYDPFPKIRKVAPDLDKLCPEWYKTTKIFRRQEMSNYCAIIGCAHGPVGDFNICSAHLATLADMLEQSYDVSPARPAPFPAKSEKTWQSTGKPRPMSFVSPFERALVIRDALVLHNPRSGLTAPPAQLIMAQMRMYKTGTEIEWGDPLLWKNLKLLEAIEKILSEYDSRDCFEPYLLLPIPAPIITDMPRIGSIMEFEAGPLTEEDIACSRTPFMHLVERPPLHPTMGDFVTIKKGSAGMAVVFKIAESVAGVRMVEEPVILVRQGGMVESFKLSEIDKMEGRAFQQATSLMLADAFLAMTSRATIKNLAGRAPAYQELEILHKLATQNHKVQFVAHFSTVSSLQKAKEYWIRWAIAKKLSDHSRLALTSVGSHPCEDLELPDMFFMARSGRHCKAWRPVSFGNSGPLVLEPTDWAQKQELDFFALFVLSTKFEAGLTVENLLGPVSESLETHTYILRDALRKRAERGVAILAFILELNDLALLDKLEISGGQASFCPQGSVKMEMPARSWGRLKSGNWSQAKDFLLDARNSSHPLQENIMPSRNVIEWIRRYLPKNRRYEQTLGEAMFRSWKEFIAFPIHDENDLISFFEKFFGERTGEQVIPAARAFMYPIKATCEHWWRARHRPVGEWAGPNDYERIIAEREGTLDQTFQPRSPVPHTWTESEIAQHTADLAEAEAWDTEMFDADGNYISTDEEIEDQPTTDPEASEPLSTTEEALTTSEEEEIVVNYLPLPPAEPRAEEDDFARLEEDSFVLFPKFIVFDELRRQKVEKMEPLTLRKSLSELTEEEVREIGEVQPEKRVEIMMVKRAGPSNLNLSVERNTRSDTNPTPDVVTSLSNIPLLNPPLEDMERLMEGLAPRSIWAKDGAVFVPHRSARKVKFVSEVEEHEVMSDQAGDSDEEGPAGPGVEAKNRPCAGIPLVEMKAWGKVAKTAGQTAPKETSRRRRTPGQRYKQERDVNRDCHADKLLRQIGITSTRQLVKAENIDITQSEEEIKEILEAARMICCLAPDLSHRRAPAADKLCRLILESPLSVTQILAYLAEENGELRTDIIRQAIRQALARANKKVGALIGH</sequence>
<evidence type="ECO:0000313" key="3">
    <source>
        <dbReference type="Proteomes" id="UP000001307"/>
    </source>
</evidence>
<evidence type="ECO:0000256" key="1">
    <source>
        <dbReference type="SAM" id="MobiDB-lite"/>
    </source>
</evidence>
<dbReference type="EMBL" id="FN653015">
    <property type="protein sequence ID" value="CBY20113.1"/>
    <property type="molecule type" value="Genomic_DNA"/>
</dbReference>
<protein>
    <submittedName>
        <fullName evidence="2">Uncharacterized protein</fullName>
    </submittedName>
</protein>
<proteinExistence type="predicted"/>
<feature type="region of interest" description="Disordered" evidence="1">
    <location>
        <begin position="1188"/>
        <end position="1214"/>
    </location>
</feature>
<gene>
    <name evidence="2" type="ORF">GSOID_T00000096001</name>
</gene>